<sequence>MEEAVGIAKEAGAQIGTFIDTCEDAKRWEKAGVQYISFSVDVGIYYEACSLIVKKLTE</sequence>
<organism evidence="1">
    <name type="scientific">marine sediment metagenome</name>
    <dbReference type="NCBI Taxonomy" id="412755"/>
    <lineage>
        <taxon>unclassified sequences</taxon>
        <taxon>metagenomes</taxon>
        <taxon>ecological metagenomes</taxon>
    </lineage>
</organism>
<dbReference type="AlphaFoldDB" id="X1JSB9"/>
<comment type="caution">
    <text evidence="1">The sequence shown here is derived from an EMBL/GenBank/DDBJ whole genome shotgun (WGS) entry which is preliminary data.</text>
</comment>
<accession>X1JSB9</accession>
<protein>
    <recommendedName>
        <fullName evidence="2">HpcH/HpaI aldolase/citrate lyase domain-containing protein</fullName>
    </recommendedName>
</protein>
<evidence type="ECO:0008006" key="2">
    <source>
        <dbReference type="Google" id="ProtNLM"/>
    </source>
</evidence>
<dbReference type="EMBL" id="BARU01039728">
    <property type="protein sequence ID" value="GAH84330.1"/>
    <property type="molecule type" value="Genomic_DNA"/>
</dbReference>
<gene>
    <name evidence="1" type="ORF">S03H2_61543</name>
</gene>
<proteinExistence type="predicted"/>
<name>X1JSB9_9ZZZZ</name>
<reference evidence="1" key="1">
    <citation type="journal article" date="2014" name="Front. Microbiol.">
        <title>High frequency of phylogenetically diverse reductive dehalogenase-homologous genes in deep subseafloor sedimentary metagenomes.</title>
        <authorList>
            <person name="Kawai M."/>
            <person name="Futagami T."/>
            <person name="Toyoda A."/>
            <person name="Takaki Y."/>
            <person name="Nishi S."/>
            <person name="Hori S."/>
            <person name="Arai W."/>
            <person name="Tsubouchi T."/>
            <person name="Morono Y."/>
            <person name="Uchiyama I."/>
            <person name="Ito T."/>
            <person name="Fujiyama A."/>
            <person name="Inagaki F."/>
            <person name="Takami H."/>
        </authorList>
    </citation>
    <scope>NUCLEOTIDE SEQUENCE</scope>
    <source>
        <strain evidence="1">Expedition CK06-06</strain>
    </source>
</reference>
<evidence type="ECO:0000313" key="1">
    <source>
        <dbReference type="EMBL" id="GAH84330.1"/>
    </source>
</evidence>